<reference evidence="1" key="1">
    <citation type="submission" date="2012-05" db="EMBL/GenBank/DDBJ databases">
        <authorList>
            <person name="Krishnakumar V."/>
            <person name="Cheung F."/>
            <person name="Xiao Y."/>
            <person name="Chan A."/>
            <person name="Moskal W.A."/>
            <person name="Town C.D."/>
        </authorList>
    </citation>
    <scope>NUCLEOTIDE SEQUENCE</scope>
</reference>
<accession>I3SPL7</accession>
<reference evidence="3" key="2">
    <citation type="journal article" date="2018" name="Nat. Plants">
        <title>Whole-genome landscape of Medicago truncatula symbiotic genes.</title>
        <authorList>
            <person name="Pecrix Y."/>
            <person name="Staton S.E."/>
            <person name="Sallet E."/>
            <person name="Lelandais-Briere C."/>
            <person name="Moreau S."/>
            <person name="Carrere S."/>
            <person name="Blein T."/>
            <person name="Jardinaud M.F."/>
            <person name="Latrasse D."/>
            <person name="Zouine M."/>
            <person name="Zahm M."/>
            <person name="Kreplak J."/>
            <person name="Mayjonade B."/>
            <person name="Satge C."/>
            <person name="Perez M."/>
            <person name="Cauet S."/>
            <person name="Marande W."/>
            <person name="Chantry-Darmon C."/>
            <person name="Lopez-Roques C."/>
            <person name="Bouchez O."/>
            <person name="Berard A."/>
            <person name="Debelle F."/>
            <person name="Munos S."/>
            <person name="Bendahmane A."/>
            <person name="Berges H."/>
            <person name="Niebel A."/>
            <person name="Buitink J."/>
            <person name="Frugier F."/>
            <person name="Benhamed M."/>
            <person name="Crespi M."/>
            <person name="Gouzy J."/>
            <person name="Gamas P."/>
        </authorList>
    </citation>
    <scope>NUCLEOTIDE SEQUENCE [LARGE SCALE GENOMIC DNA]</scope>
    <source>
        <strain evidence="3">cv. Jemalong A17</strain>
    </source>
</reference>
<evidence type="ECO:0000313" key="1">
    <source>
        <dbReference type="EMBL" id="AFK42209.1"/>
    </source>
</evidence>
<proteinExistence type="evidence at transcript level"/>
<dbReference type="Proteomes" id="UP000265566">
    <property type="component" value="Chromosome 3"/>
</dbReference>
<evidence type="ECO:0000313" key="3">
    <source>
        <dbReference type="Proteomes" id="UP000265566"/>
    </source>
</evidence>
<dbReference type="AlphaFoldDB" id="I3SPL7"/>
<dbReference type="EMBL" id="PSQE01000003">
    <property type="protein sequence ID" value="RHN69698.1"/>
    <property type="molecule type" value="Genomic_DNA"/>
</dbReference>
<dbReference type="Gramene" id="rna18204">
    <property type="protein sequence ID" value="RHN69698.1"/>
    <property type="gene ID" value="gene18204"/>
</dbReference>
<name>I3SPL7_MEDTR</name>
<protein>
    <submittedName>
        <fullName evidence="1">Uncharacterized protein</fullName>
    </submittedName>
</protein>
<evidence type="ECO:0000313" key="2">
    <source>
        <dbReference type="EMBL" id="RHN69698.1"/>
    </source>
</evidence>
<sequence length="45" mass="5219">MAKKNRNRSSKCLIYIYTRKYQLPIPLLHLAISFLPCHADHHGGL</sequence>
<reference evidence="2" key="3">
    <citation type="journal article" date="2018" name="Nat. Plants">
        <title>Whole-genome landscape of Medicago truncatula symbiotic genes.</title>
        <authorList>
            <person name="Pecrix Y."/>
            <person name="Gamas P."/>
            <person name="Carrere S."/>
        </authorList>
    </citation>
    <scope>NUCLEOTIDE SEQUENCE</scope>
    <source>
        <tissue evidence="2">Leaves</tissue>
    </source>
</reference>
<dbReference type="EMBL" id="BT142415">
    <property type="protein sequence ID" value="AFK42209.1"/>
    <property type="molecule type" value="mRNA"/>
</dbReference>
<organism evidence="1">
    <name type="scientific">Medicago truncatula</name>
    <name type="common">Barrel medic</name>
    <name type="synonym">Medicago tribuloides</name>
    <dbReference type="NCBI Taxonomy" id="3880"/>
    <lineage>
        <taxon>Eukaryota</taxon>
        <taxon>Viridiplantae</taxon>
        <taxon>Streptophyta</taxon>
        <taxon>Embryophyta</taxon>
        <taxon>Tracheophyta</taxon>
        <taxon>Spermatophyta</taxon>
        <taxon>Magnoliopsida</taxon>
        <taxon>eudicotyledons</taxon>
        <taxon>Gunneridae</taxon>
        <taxon>Pentapetalae</taxon>
        <taxon>rosids</taxon>
        <taxon>fabids</taxon>
        <taxon>Fabales</taxon>
        <taxon>Fabaceae</taxon>
        <taxon>Papilionoideae</taxon>
        <taxon>50 kb inversion clade</taxon>
        <taxon>NPAAA clade</taxon>
        <taxon>Hologalegina</taxon>
        <taxon>IRL clade</taxon>
        <taxon>Trifolieae</taxon>
        <taxon>Medicago</taxon>
    </lineage>
</organism>
<gene>
    <name evidence="2" type="ORF">MtrunA17_Chr3g0127621</name>
</gene>